<keyword evidence="3" id="KW-0687">Ribonucleoprotein</keyword>
<sequence length="120" mass="11799">MATSLTDLTGAKKDEMVTSLATLVVADAGGEITQEAIEAVISASGNSANSMYTGIFAKITAAAEGVDKFCAAPGSGGGGGGGSGDAAAAEEVEEEKAEEEEMDMGGAMDMFGGEEGTGDY</sequence>
<keyword evidence="6" id="KW-1185">Reference proteome</keyword>
<evidence type="ECO:0000313" key="6">
    <source>
        <dbReference type="Proteomes" id="UP001165065"/>
    </source>
</evidence>
<accession>A0A9W7FXG8</accession>
<evidence type="ECO:0000256" key="1">
    <source>
        <dbReference type="ARBA" id="ARBA00005436"/>
    </source>
</evidence>
<proteinExistence type="inferred from homology"/>
<evidence type="ECO:0000256" key="2">
    <source>
        <dbReference type="ARBA" id="ARBA00022980"/>
    </source>
</evidence>
<feature type="compositionally biased region" description="Acidic residues" evidence="4">
    <location>
        <begin position="88"/>
        <end position="103"/>
    </location>
</feature>
<dbReference type="AlphaFoldDB" id="A0A9W7FXG8"/>
<evidence type="ECO:0000256" key="4">
    <source>
        <dbReference type="SAM" id="MobiDB-lite"/>
    </source>
</evidence>
<comment type="caution">
    <text evidence="5">The sequence shown here is derived from an EMBL/GenBank/DDBJ whole genome shotgun (WGS) entry which is preliminary data.</text>
</comment>
<organism evidence="5 6">
    <name type="scientific">Triparma columacea</name>
    <dbReference type="NCBI Taxonomy" id="722753"/>
    <lineage>
        <taxon>Eukaryota</taxon>
        <taxon>Sar</taxon>
        <taxon>Stramenopiles</taxon>
        <taxon>Ochrophyta</taxon>
        <taxon>Bolidophyceae</taxon>
        <taxon>Parmales</taxon>
        <taxon>Triparmaceae</taxon>
        <taxon>Triparma</taxon>
    </lineage>
</organism>
<dbReference type="GO" id="GO:0005840">
    <property type="term" value="C:ribosome"/>
    <property type="evidence" value="ECO:0007669"/>
    <property type="project" value="UniProtKB-KW"/>
</dbReference>
<dbReference type="Proteomes" id="UP001165065">
    <property type="component" value="Unassembled WGS sequence"/>
</dbReference>
<feature type="region of interest" description="Disordered" evidence="4">
    <location>
        <begin position="71"/>
        <end position="120"/>
    </location>
</feature>
<dbReference type="EMBL" id="BRYA01000531">
    <property type="protein sequence ID" value="GMI21513.1"/>
    <property type="molecule type" value="Genomic_DNA"/>
</dbReference>
<gene>
    <name evidence="5" type="ORF">TrCOL_g9940</name>
</gene>
<dbReference type="GO" id="GO:1990904">
    <property type="term" value="C:ribonucleoprotein complex"/>
    <property type="evidence" value="ECO:0007669"/>
    <property type="project" value="UniProtKB-KW"/>
</dbReference>
<dbReference type="InterPro" id="IPR038716">
    <property type="entry name" value="P1/P2_N_sf"/>
</dbReference>
<protein>
    <submittedName>
        <fullName evidence="5">Uncharacterized protein</fullName>
    </submittedName>
</protein>
<comment type="similarity">
    <text evidence="1">Belongs to the eukaryotic ribosomal protein P1/P2 family.</text>
</comment>
<dbReference type="Gene3D" id="1.10.10.1410">
    <property type="match status" value="1"/>
</dbReference>
<evidence type="ECO:0000313" key="5">
    <source>
        <dbReference type="EMBL" id="GMI21513.1"/>
    </source>
</evidence>
<dbReference type="OrthoDB" id="2194681at2759"/>
<feature type="compositionally biased region" description="Gly residues" evidence="4">
    <location>
        <begin position="74"/>
        <end position="84"/>
    </location>
</feature>
<keyword evidence="2" id="KW-0689">Ribosomal protein</keyword>
<reference evidence="6" key="1">
    <citation type="journal article" date="2023" name="Commun. Biol.">
        <title>Genome analysis of Parmales, the sister group of diatoms, reveals the evolutionary specialization of diatoms from phago-mixotrophs to photoautotrophs.</title>
        <authorList>
            <person name="Ban H."/>
            <person name="Sato S."/>
            <person name="Yoshikawa S."/>
            <person name="Yamada K."/>
            <person name="Nakamura Y."/>
            <person name="Ichinomiya M."/>
            <person name="Sato N."/>
            <person name="Blanc-Mathieu R."/>
            <person name="Endo H."/>
            <person name="Kuwata A."/>
            <person name="Ogata H."/>
        </authorList>
    </citation>
    <scope>NUCLEOTIDE SEQUENCE [LARGE SCALE GENOMIC DNA]</scope>
</reference>
<name>A0A9W7FXG8_9STRA</name>
<evidence type="ECO:0000256" key="3">
    <source>
        <dbReference type="ARBA" id="ARBA00023274"/>
    </source>
</evidence>